<reference evidence="2 3" key="1">
    <citation type="submission" date="2019-04" db="EMBL/GenBank/DDBJ databases">
        <title>Friends and foes A comparative genomics studyof 23 Aspergillus species from section Flavi.</title>
        <authorList>
            <consortium name="DOE Joint Genome Institute"/>
            <person name="Kjaerbolling I."/>
            <person name="Vesth T."/>
            <person name="Frisvad J.C."/>
            <person name="Nybo J.L."/>
            <person name="Theobald S."/>
            <person name="Kildgaard S."/>
            <person name="Isbrandt T."/>
            <person name="Kuo A."/>
            <person name="Sato A."/>
            <person name="Lyhne E.K."/>
            <person name="Kogle M.E."/>
            <person name="Wiebenga A."/>
            <person name="Kun R.S."/>
            <person name="Lubbers R.J."/>
            <person name="Makela M.R."/>
            <person name="Barry K."/>
            <person name="Chovatia M."/>
            <person name="Clum A."/>
            <person name="Daum C."/>
            <person name="Haridas S."/>
            <person name="He G."/>
            <person name="LaButti K."/>
            <person name="Lipzen A."/>
            <person name="Mondo S."/>
            <person name="Riley R."/>
            <person name="Salamov A."/>
            <person name="Simmons B.A."/>
            <person name="Magnuson J.K."/>
            <person name="Henrissat B."/>
            <person name="Mortensen U.H."/>
            <person name="Larsen T.O."/>
            <person name="Devries R.P."/>
            <person name="Grigoriev I.V."/>
            <person name="Machida M."/>
            <person name="Baker S.E."/>
            <person name="Andersen M.R."/>
        </authorList>
    </citation>
    <scope>NUCLEOTIDE SEQUENCE [LARGE SCALE GENOMIC DNA]</scope>
    <source>
        <strain evidence="2 3">CBS 763.97</strain>
    </source>
</reference>
<feature type="transmembrane region" description="Helical" evidence="1">
    <location>
        <begin position="20"/>
        <end position="45"/>
    </location>
</feature>
<accession>A0A5N7AJB4</accession>
<proteinExistence type="predicted"/>
<name>A0A5N7AJB4_9EURO</name>
<dbReference type="EMBL" id="ML737575">
    <property type="protein sequence ID" value="KAE8369258.1"/>
    <property type="molecule type" value="Genomic_DNA"/>
</dbReference>
<dbReference type="Proteomes" id="UP000326268">
    <property type="component" value="Unassembled WGS sequence"/>
</dbReference>
<dbReference type="RefSeq" id="XP_031932339.1">
    <property type="nucleotide sequence ID" value="XM_032065259.1"/>
</dbReference>
<dbReference type="GeneID" id="43649705"/>
<keyword evidence="1" id="KW-1133">Transmembrane helix</keyword>
<dbReference type="AlphaFoldDB" id="A0A5N7AJB4"/>
<evidence type="ECO:0000313" key="3">
    <source>
        <dbReference type="Proteomes" id="UP000326268"/>
    </source>
</evidence>
<evidence type="ECO:0000313" key="2">
    <source>
        <dbReference type="EMBL" id="KAE8369258.1"/>
    </source>
</evidence>
<keyword evidence="3" id="KW-1185">Reference proteome</keyword>
<protein>
    <submittedName>
        <fullName evidence="2">Uncharacterized protein</fullName>
    </submittedName>
</protein>
<evidence type="ECO:0000256" key="1">
    <source>
        <dbReference type="SAM" id="Phobius"/>
    </source>
</evidence>
<keyword evidence="1" id="KW-0812">Transmembrane</keyword>
<organism evidence="2 3">
    <name type="scientific">Aspergillus caelatus</name>
    <dbReference type="NCBI Taxonomy" id="61420"/>
    <lineage>
        <taxon>Eukaryota</taxon>
        <taxon>Fungi</taxon>
        <taxon>Dikarya</taxon>
        <taxon>Ascomycota</taxon>
        <taxon>Pezizomycotina</taxon>
        <taxon>Eurotiomycetes</taxon>
        <taxon>Eurotiomycetidae</taxon>
        <taxon>Eurotiales</taxon>
        <taxon>Aspergillaceae</taxon>
        <taxon>Aspergillus</taxon>
        <taxon>Aspergillus subgen. Circumdati</taxon>
    </lineage>
</organism>
<sequence>MEEETISVSLSFASAVADDRLWAVVQFFLVGTLLFLDAGGIALSLDLGGLLCQVRLCLSRIL</sequence>
<gene>
    <name evidence="2" type="ORF">BDV27DRAFT_121029</name>
</gene>
<keyword evidence="1" id="KW-0472">Membrane</keyword>